<feature type="compositionally biased region" description="Polar residues" evidence="1">
    <location>
        <begin position="20"/>
        <end position="36"/>
    </location>
</feature>
<name>A0A8S3CXX1_9BILA</name>
<protein>
    <submittedName>
        <fullName evidence="3">Uncharacterized protein</fullName>
    </submittedName>
</protein>
<proteinExistence type="predicted"/>
<dbReference type="Proteomes" id="UP000681967">
    <property type="component" value="Unassembled WGS sequence"/>
</dbReference>
<evidence type="ECO:0000313" key="2">
    <source>
        <dbReference type="EMBL" id="CAF4528723.1"/>
    </source>
</evidence>
<dbReference type="Proteomes" id="UP000681720">
    <property type="component" value="Unassembled WGS sequence"/>
</dbReference>
<accession>A0A8S3CXX1</accession>
<evidence type="ECO:0000256" key="1">
    <source>
        <dbReference type="SAM" id="MobiDB-lite"/>
    </source>
</evidence>
<evidence type="ECO:0000313" key="4">
    <source>
        <dbReference type="Proteomes" id="UP000681720"/>
    </source>
</evidence>
<comment type="caution">
    <text evidence="3">The sequence shown here is derived from an EMBL/GenBank/DDBJ whole genome shotgun (WGS) entry which is preliminary data.</text>
</comment>
<dbReference type="AlphaFoldDB" id="A0A8S3CXX1"/>
<gene>
    <name evidence="2" type="ORF">BYL167_LOCUS37219</name>
    <name evidence="3" type="ORF">GIL414_LOCUS54925</name>
</gene>
<reference evidence="3" key="1">
    <citation type="submission" date="2021-02" db="EMBL/GenBank/DDBJ databases">
        <authorList>
            <person name="Nowell W R."/>
        </authorList>
    </citation>
    <scope>NUCLEOTIDE SEQUENCE</scope>
</reference>
<feature type="region of interest" description="Disordered" evidence="1">
    <location>
        <begin position="1"/>
        <end position="36"/>
    </location>
</feature>
<dbReference type="EMBL" id="CAJOBH010083528">
    <property type="protein sequence ID" value="CAF4528723.1"/>
    <property type="molecule type" value="Genomic_DNA"/>
</dbReference>
<feature type="non-terminal residue" evidence="3">
    <location>
        <position position="36"/>
    </location>
</feature>
<dbReference type="EMBL" id="CAJOBJ010193736">
    <property type="protein sequence ID" value="CAF4962321.1"/>
    <property type="molecule type" value="Genomic_DNA"/>
</dbReference>
<organism evidence="3 4">
    <name type="scientific">Rotaria magnacalcarata</name>
    <dbReference type="NCBI Taxonomy" id="392030"/>
    <lineage>
        <taxon>Eukaryota</taxon>
        <taxon>Metazoa</taxon>
        <taxon>Spiralia</taxon>
        <taxon>Gnathifera</taxon>
        <taxon>Rotifera</taxon>
        <taxon>Eurotatoria</taxon>
        <taxon>Bdelloidea</taxon>
        <taxon>Philodinida</taxon>
        <taxon>Philodinidae</taxon>
        <taxon>Rotaria</taxon>
    </lineage>
</organism>
<sequence length="36" mass="3764">MSLTLPNLPNGNDKSDSRQGIKQTSSTEEQGAGKSS</sequence>
<feature type="compositionally biased region" description="Polar residues" evidence="1">
    <location>
        <begin position="1"/>
        <end position="12"/>
    </location>
</feature>
<evidence type="ECO:0000313" key="3">
    <source>
        <dbReference type="EMBL" id="CAF4962321.1"/>
    </source>
</evidence>